<reference evidence="9" key="1">
    <citation type="journal article" date="2013" name="Genome Announc.">
        <title>Draft genome sequence of the basidiomycetous yeast-like fungus Pseudozyma hubeiensis SY62, which produces an abundant amount of the biosurfactant mannosylerythritol lipids.</title>
        <authorList>
            <person name="Konishi M."/>
            <person name="Hatada Y."/>
            <person name="Horiuchi J."/>
        </authorList>
    </citation>
    <scope>NUCLEOTIDE SEQUENCE [LARGE SCALE GENOMIC DNA]</scope>
    <source>
        <strain evidence="9">SY62</strain>
    </source>
</reference>
<evidence type="ECO:0000256" key="4">
    <source>
        <dbReference type="ARBA" id="ARBA00023242"/>
    </source>
</evidence>
<evidence type="ECO:0000256" key="5">
    <source>
        <dbReference type="SAM" id="MobiDB-lite"/>
    </source>
</evidence>
<feature type="compositionally biased region" description="Low complexity" evidence="5">
    <location>
        <begin position="34"/>
        <end position="56"/>
    </location>
</feature>
<feature type="domain" description="Small nuclear ribonucleoprotein Prp3 C-terminal" evidence="6">
    <location>
        <begin position="322"/>
        <end position="463"/>
    </location>
</feature>
<dbReference type="AlphaFoldDB" id="R9PE54"/>
<gene>
    <name evidence="8" type="ORF">PHSY_007244</name>
</gene>
<organism evidence="8 9">
    <name type="scientific">Pseudozyma hubeiensis (strain SY62)</name>
    <name type="common">Yeast</name>
    <dbReference type="NCBI Taxonomy" id="1305764"/>
    <lineage>
        <taxon>Eukaryota</taxon>
        <taxon>Fungi</taxon>
        <taxon>Dikarya</taxon>
        <taxon>Basidiomycota</taxon>
        <taxon>Ustilaginomycotina</taxon>
        <taxon>Ustilaginomycetes</taxon>
        <taxon>Ustilaginales</taxon>
        <taxon>Ustilaginaceae</taxon>
        <taxon>Pseudozyma</taxon>
    </lineage>
</organism>
<dbReference type="GO" id="GO:0046540">
    <property type="term" value="C:U4/U6 x U5 tri-snRNP complex"/>
    <property type="evidence" value="ECO:0007669"/>
    <property type="project" value="InterPro"/>
</dbReference>
<sequence length="474" mass="53424">MSQPTTTNISSHNVTTSTPSSSSSTSKAPTGIHPLLLSSSLPFKPSDSSIASTSTSYVKGKASSTIESNPYLLASQTLTTDEEKPKARSMHKGFQFHKPGRHVKEAEELRREQQMEELKKRIEQSARKAGLQDELAEEKRLLKRPPPEIEWWDENLLDAGTYDPVPDSLSVDQMLTSPPQGVLLFGSSSPIDGYVQHPIPIPSPSDSNTVQARGLMLTKREQRKLRRQRRAAAQQDKRDRIKMGLLPPEPPKVKLSNLMRVLTSEAVSDPTKIEARVRREIAARAEAHERHNADRKLTPDQRREKLELKKFRQEDQGLACQVYKVRHLISGRHKFKVKRNALDHALTGVVVFGEKMALIVVEGSEKALKKYKRLMTVRIDWTDPGSEREESEDEKDQDKTPSAFQILTTGKEDVDWSTNTCELIFEGPIRERNWKAFRARAADTDQAARDALGEAMQGYWDVAKRVTQSATDAF</sequence>
<feature type="region of interest" description="Disordered" evidence="5">
    <location>
        <begin position="383"/>
        <end position="403"/>
    </location>
</feature>
<evidence type="ECO:0000256" key="1">
    <source>
        <dbReference type="ARBA" id="ARBA00004123"/>
    </source>
</evidence>
<dbReference type="STRING" id="1305764.R9PE54"/>
<accession>R9PE54</accession>
<dbReference type="Proteomes" id="UP000014071">
    <property type="component" value="Unassembled WGS sequence"/>
</dbReference>
<dbReference type="GO" id="GO:0000398">
    <property type="term" value="P:mRNA splicing, via spliceosome"/>
    <property type="evidence" value="ECO:0007669"/>
    <property type="project" value="InterPro"/>
</dbReference>
<protein>
    <submittedName>
        <fullName evidence="8">Uncharacterized protein</fullName>
    </submittedName>
</protein>
<evidence type="ECO:0000313" key="9">
    <source>
        <dbReference type="Proteomes" id="UP000014071"/>
    </source>
</evidence>
<feature type="domain" description="Pre-mRNA-splicing factor 3" evidence="7">
    <location>
        <begin position="69"/>
        <end position="298"/>
    </location>
</feature>
<dbReference type="InterPro" id="IPR013881">
    <property type="entry name" value="Pre-mRNA_splic_Prp3_dom"/>
</dbReference>
<dbReference type="Pfam" id="PF08572">
    <property type="entry name" value="PRP3"/>
    <property type="match status" value="1"/>
</dbReference>
<dbReference type="PANTHER" id="PTHR14212">
    <property type="entry name" value="U4/U6-ASSOCIATED RNA SPLICING FACTOR-RELATED"/>
    <property type="match status" value="1"/>
</dbReference>
<keyword evidence="4" id="KW-0539">Nucleus</keyword>
<dbReference type="PANTHER" id="PTHR14212:SF0">
    <property type="entry name" value="U4_U6 SMALL NUCLEAR RIBONUCLEOPROTEIN PRP3"/>
    <property type="match status" value="1"/>
</dbReference>
<keyword evidence="2" id="KW-0507">mRNA processing</keyword>
<dbReference type="GeneID" id="24112507"/>
<feature type="compositionally biased region" description="Low complexity" evidence="5">
    <location>
        <begin position="10"/>
        <end position="26"/>
    </location>
</feature>
<dbReference type="OrthoDB" id="10264544at2759"/>
<evidence type="ECO:0000259" key="7">
    <source>
        <dbReference type="Pfam" id="PF08572"/>
    </source>
</evidence>
<keyword evidence="9" id="KW-1185">Reference proteome</keyword>
<dbReference type="HOGENOM" id="CLU_015750_2_0_1"/>
<dbReference type="InterPro" id="IPR027104">
    <property type="entry name" value="Prp3"/>
</dbReference>
<feature type="region of interest" description="Disordered" evidence="5">
    <location>
        <begin position="1"/>
        <end position="64"/>
    </location>
</feature>
<dbReference type="Pfam" id="PF06544">
    <property type="entry name" value="Prp3_C"/>
    <property type="match status" value="1"/>
</dbReference>
<proteinExistence type="predicted"/>
<dbReference type="EMBL" id="DF238832">
    <property type="protein sequence ID" value="GAC99641.1"/>
    <property type="molecule type" value="Genomic_DNA"/>
</dbReference>
<name>R9PE54_PSEHS</name>
<dbReference type="RefSeq" id="XP_012193228.1">
    <property type="nucleotide sequence ID" value="XM_012337838.1"/>
</dbReference>
<dbReference type="InterPro" id="IPR010541">
    <property type="entry name" value="Prp3_C"/>
</dbReference>
<evidence type="ECO:0000256" key="2">
    <source>
        <dbReference type="ARBA" id="ARBA00022664"/>
    </source>
</evidence>
<dbReference type="CDD" id="cd24162">
    <property type="entry name" value="Prp3_C"/>
    <property type="match status" value="1"/>
</dbReference>
<dbReference type="eggNOG" id="KOG2769">
    <property type="taxonomic scope" value="Eukaryota"/>
</dbReference>
<evidence type="ECO:0000256" key="3">
    <source>
        <dbReference type="ARBA" id="ARBA00023187"/>
    </source>
</evidence>
<evidence type="ECO:0000313" key="8">
    <source>
        <dbReference type="EMBL" id="GAC99641.1"/>
    </source>
</evidence>
<evidence type="ECO:0000259" key="6">
    <source>
        <dbReference type="Pfam" id="PF06544"/>
    </source>
</evidence>
<keyword evidence="3" id="KW-0508">mRNA splicing</keyword>
<comment type="subcellular location">
    <subcellularLocation>
        <location evidence="1">Nucleus</location>
    </subcellularLocation>
</comment>